<feature type="transmembrane region" description="Helical" evidence="2">
    <location>
        <begin position="355"/>
        <end position="373"/>
    </location>
</feature>
<dbReference type="EMBL" id="CP042301">
    <property type="protein sequence ID" value="QDY99882.1"/>
    <property type="molecule type" value="Genomic_DNA"/>
</dbReference>
<keyword evidence="4" id="KW-1185">Reference proteome</keyword>
<keyword evidence="2" id="KW-0472">Membrane</keyword>
<dbReference type="RefSeq" id="WP_146298536.1">
    <property type="nucleotide sequence ID" value="NZ_CP042301.2"/>
</dbReference>
<dbReference type="Proteomes" id="UP000321389">
    <property type="component" value="Chromosome"/>
</dbReference>
<proteinExistence type="predicted"/>
<feature type="transmembrane region" description="Helical" evidence="2">
    <location>
        <begin position="165"/>
        <end position="181"/>
    </location>
</feature>
<feature type="transmembrane region" description="Helical" evidence="2">
    <location>
        <begin position="107"/>
        <end position="123"/>
    </location>
</feature>
<feature type="transmembrane region" description="Helical" evidence="2">
    <location>
        <begin position="193"/>
        <end position="214"/>
    </location>
</feature>
<feature type="transmembrane region" description="Helical" evidence="2">
    <location>
        <begin position="319"/>
        <end position="343"/>
    </location>
</feature>
<feature type="region of interest" description="Disordered" evidence="1">
    <location>
        <begin position="1"/>
        <end position="26"/>
    </location>
</feature>
<keyword evidence="2" id="KW-0812">Transmembrane</keyword>
<keyword evidence="2" id="KW-1133">Transmembrane helix</keyword>
<feature type="transmembrane region" description="Helical" evidence="2">
    <location>
        <begin position="379"/>
        <end position="402"/>
    </location>
</feature>
<feature type="transmembrane region" description="Helical" evidence="2">
    <location>
        <begin position="234"/>
        <end position="253"/>
    </location>
</feature>
<dbReference type="InterPro" id="IPR010266">
    <property type="entry name" value="NnrS"/>
</dbReference>
<evidence type="ECO:0000313" key="3">
    <source>
        <dbReference type="EMBL" id="QDY99882.1"/>
    </source>
</evidence>
<dbReference type="AlphaFoldDB" id="A0A5B8KWC2"/>
<sequence length="413" mass="43794">MTGSRIMTDRSVPRRARAAGDASRDGRGRVLSVPPILQYGFRPFFFLASLHAGLAIPAWLWLFYSGTEPYGPFAGLEWHVHEMLFGYLAAVIAGFILTAVPNWTGRLPLSGGRLAVLAGLWLAGRLACLLQPDPVMAMVIDLMFPVALAAAIWREVLAGRNWRNAPVAVMLTLFAIANALHHGENLAIAPDDLGIRLALGAVAMLIALIGGRIVPSFTRNWLARNGQTRLPASLGGLDKLALIVTGTALVFWIARPHAAATGIVLVSSGGLLMLRLARWRGLAAIASPIVFVLHAGYGWLAASMLLLGAAILWDGIPQSAAVHALTAGAIGIMTLAVMTRASLGHTGRVIRSDGWTVAIYVLVTLGALARVAAPLAGTHYLPTLAIGGALWSLAFLTFAATYGPMLWRPRLVG</sequence>
<feature type="transmembrane region" description="Helical" evidence="2">
    <location>
        <begin position="135"/>
        <end position="153"/>
    </location>
</feature>
<gene>
    <name evidence="3" type="ORF">FQ775_05560</name>
</gene>
<evidence type="ECO:0000313" key="4">
    <source>
        <dbReference type="Proteomes" id="UP000321389"/>
    </source>
</evidence>
<name>A0A5B8KWC2_9HYPH</name>
<evidence type="ECO:0000256" key="2">
    <source>
        <dbReference type="SAM" id="Phobius"/>
    </source>
</evidence>
<feature type="transmembrane region" description="Helical" evidence="2">
    <location>
        <begin position="289"/>
        <end position="313"/>
    </location>
</feature>
<organism evidence="3 4">
    <name type="scientific">Nitratireductor mangrovi</name>
    <dbReference type="NCBI Taxonomy" id="2599600"/>
    <lineage>
        <taxon>Bacteria</taxon>
        <taxon>Pseudomonadati</taxon>
        <taxon>Pseudomonadota</taxon>
        <taxon>Alphaproteobacteria</taxon>
        <taxon>Hyphomicrobiales</taxon>
        <taxon>Phyllobacteriaceae</taxon>
        <taxon>Nitratireductor</taxon>
    </lineage>
</organism>
<reference evidence="3" key="1">
    <citation type="submission" date="2020-04" db="EMBL/GenBank/DDBJ databases">
        <title>Nitratireductor sp. nov. isolated from mangrove soil.</title>
        <authorList>
            <person name="Ye Y."/>
        </authorList>
    </citation>
    <scope>NUCLEOTIDE SEQUENCE</scope>
    <source>
        <strain evidence="3">SY7</strain>
    </source>
</reference>
<accession>A0A5B8KWC2</accession>
<protein>
    <submittedName>
        <fullName evidence="3">NnrS family protein</fullName>
    </submittedName>
</protein>
<feature type="transmembrane region" description="Helical" evidence="2">
    <location>
        <begin position="44"/>
        <end position="64"/>
    </location>
</feature>
<dbReference type="Pfam" id="PF05940">
    <property type="entry name" value="NnrS"/>
    <property type="match status" value="1"/>
</dbReference>
<dbReference type="OrthoDB" id="9770040at2"/>
<feature type="transmembrane region" description="Helical" evidence="2">
    <location>
        <begin position="84"/>
        <end position="100"/>
    </location>
</feature>
<dbReference type="KEGG" id="niy:FQ775_05560"/>
<feature type="transmembrane region" description="Helical" evidence="2">
    <location>
        <begin position="259"/>
        <end position="277"/>
    </location>
</feature>
<evidence type="ECO:0000256" key="1">
    <source>
        <dbReference type="SAM" id="MobiDB-lite"/>
    </source>
</evidence>